<dbReference type="PANTHER" id="PTHR36933:SF1">
    <property type="entry name" value="SLL0788 PROTEIN"/>
    <property type="match status" value="1"/>
</dbReference>
<gene>
    <name evidence="3" type="ORF">CVU83_03070</name>
</gene>
<sequence>MKKISLYLALSLAVVAVMIGIVIGYSITPDYQARMYDKNGMDLGESDYFLDRRYLNAMITHHRSAIGLAEQATERSSRQEIKDLAAMIQENEPKLIDELYEFKREWYSDRRQAPAPTVPNLGEEGETFDLRFLNALIAHHEEGIEMAMEIKTKTSRGAVIDNADAVMDFLTTSKDQLLEWRQDWYNL</sequence>
<feature type="transmembrane region" description="Helical" evidence="1">
    <location>
        <begin position="6"/>
        <end position="28"/>
    </location>
</feature>
<dbReference type="AlphaFoldDB" id="A0A2N2DY41"/>
<accession>A0A2N2DY41</accession>
<dbReference type="EMBL" id="PHAH01000046">
    <property type="protein sequence ID" value="PKM87378.1"/>
    <property type="molecule type" value="Genomic_DNA"/>
</dbReference>
<dbReference type="InterPro" id="IPR012347">
    <property type="entry name" value="Ferritin-like"/>
</dbReference>
<dbReference type="InterPro" id="IPR005183">
    <property type="entry name" value="DUF305_CopM-like"/>
</dbReference>
<feature type="domain" description="DUF305" evidence="2">
    <location>
        <begin position="51"/>
        <end position="113"/>
    </location>
</feature>
<evidence type="ECO:0000313" key="3">
    <source>
        <dbReference type="EMBL" id="PKM87378.1"/>
    </source>
</evidence>
<evidence type="ECO:0000256" key="1">
    <source>
        <dbReference type="SAM" id="Phobius"/>
    </source>
</evidence>
<keyword evidence="1" id="KW-1133">Transmembrane helix</keyword>
<keyword evidence="1" id="KW-0812">Transmembrane</keyword>
<reference evidence="3 4" key="1">
    <citation type="journal article" date="2017" name="ISME J.">
        <title>Potential for microbial H2 and metal transformations associated with novel bacteria and archaea in deep terrestrial subsurface sediments.</title>
        <authorList>
            <person name="Hernsdorf A.W."/>
            <person name="Amano Y."/>
            <person name="Miyakawa K."/>
            <person name="Ise K."/>
            <person name="Suzuki Y."/>
            <person name="Anantharaman K."/>
            <person name="Probst A."/>
            <person name="Burstein D."/>
            <person name="Thomas B.C."/>
            <person name="Banfield J.F."/>
        </authorList>
    </citation>
    <scope>NUCLEOTIDE SEQUENCE [LARGE SCALE GENOMIC DNA]</scope>
    <source>
        <strain evidence="3">HGW-Falkowbacteria-2</strain>
    </source>
</reference>
<evidence type="ECO:0000259" key="2">
    <source>
        <dbReference type="Pfam" id="PF03713"/>
    </source>
</evidence>
<keyword evidence="1" id="KW-0472">Membrane</keyword>
<evidence type="ECO:0000313" key="4">
    <source>
        <dbReference type="Proteomes" id="UP000233325"/>
    </source>
</evidence>
<protein>
    <submittedName>
        <fullName evidence="3">DUF305 domain-containing protein</fullName>
    </submittedName>
</protein>
<dbReference type="Pfam" id="PF03713">
    <property type="entry name" value="DUF305"/>
    <property type="match status" value="2"/>
</dbReference>
<feature type="domain" description="DUF305" evidence="2">
    <location>
        <begin position="124"/>
        <end position="169"/>
    </location>
</feature>
<organism evidence="3 4">
    <name type="scientific">Candidatus Falkowbacteria bacterium HGW-Falkowbacteria-2</name>
    <dbReference type="NCBI Taxonomy" id="2013769"/>
    <lineage>
        <taxon>Bacteria</taxon>
        <taxon>Candidatus Falkowiibacteriota</taxon>
    </lineage>
</organism>
<dbReference type="Gene3D" id="1.20.1260.10">
    <property type="match status" value="2"/>
</dbReference>
<proteinExistence type="predicted"/>
<dbReference type="PANTHER" id="PTHR36933">
    <property type="entry name" value="SLL0788 PROTEIN"/>
    <property type="match status" value="1"/>
</dbReference>
<dbReference type="Proteomes" id="UP000233325">
    <property type="component" value="Unassembled WGS sequence"/>
</dbReference>
<comment type="caution">
    <text evidence="3">The sequence shown here is derived from an EMBL/GenBank/DDBJ whole genome shotgun (WGS) entry which is preliminary data.</text>
</comment>
<name>A0A2N2DY41_9BACT</name>